<evidence type="ECO:0000256" key="1">
    <source>
        <dbReference type="SAM" id="SignalP"/>
    </source>
</evidence>
<evidence type="ECO:0000313" key="2">
    <source>
        <dbReference type="EMBL" id="KAF2590286.1"/>
    </source>
</evidence>
<proteinExistence type="predicted"/>
<keyword evidence="1" id="KW-0732">Signal</keyword>
<dbReference type="AlphaFoldDB" id="A0A8S9KA72"/>
<name>A0A8S9KA72_BRACR</name>
<feature type="chain" id="PRO_5035864178" evidence="1">
    <location>
        <begin position="34"/>
        <end position="71"/>
    </location>
</feature>
<comment type="caution">
    <text evidence="2">The sequence shown here is derived from an EMBL/GenBank/DDBJ whole genome shotgun (WGS) entry which is preliminary data.</text>
</comment>
<protein>
    <submittedName>
        <fullName evidence="2">Uncharacterized protein</fullName>
    </submittedName>
</protein>
<accession>A0A8S9KA72</accession>
<dbReference type="EMBL" id="QGKY02000190">
    <property type="protein sequence ID" value="KAF2590286.1"/>
    <property type="molecule type" value="Genomic_DNA"/>
</dbReference>
<sequence length="71" mass="7885">MIWRIWFSGDVGFSDLVSAISLLKLCGCPVVSGFPPTFYESTCLDGGICPFLARVFFHVLKTSRFVFPSAF</sequence>
<gene>
    <name evidence="2" type="ORF">F2Q70_00038841</name>
</gene>
<organism evidence="2">
    <name type="scientific">Brassica cretica</name>
    <name type="common">Mustard</name>
    <dbReference type="NCBI Taxonomy" id="69181"/>
    <lineage>
        <taxon>Eukaryota</taxon>
        <taxon>Viridiplantae</taxon>
        <taxon>Streptophyta</taxon>
        <taxon>Embryophyta</taxon>
        <taxon>Tracheophyta</taxon>
        <taxon>Spermatophyta</taxon>
        <taxon>Magnoliopsida</taxon>
        <taxon>eudicotyledons</taxon>
        <taxon>Gunneridae</taxon>
        <taxon>Pentapetalae</taxon>
        <taxon>rosids</taxon>
        <taxon>malvids</taxon>
        <taxon>Brassicales</taxon>
        <taxon>Brassicaceae</taxon>
        <taxon>Brassiceae</taxon>
        <taxon>Brassica</taxon>
    </lineage>
</organism>
<feature type="signal peptide" evidence="1">
    <location>
        <begin position="1"/>
        <end position="33"/>
    </location>
</feature>
<reference evidence="2" key="1">
    <citation type="submission" date="2019-12" db="EMBL/GenBank/DDBJ databases">
        <title>Genome sequencing and annotation of Brassica cretica.</title>
        <authorList>
            <person name="Studholme D.J."/>
            <person name="Sarris P.F."/>
        </authorList>
    </citation>
    <scope>NUCLEOTIDE SEQUENCE</scope>
    <source>
        <strain evidence="2">PFS-102/07</strain>
        <tissue evidence="2">Leaf</tissue>
    </source>
</reference>